<feature type="region of interest" description="Disordered" evidence="1">
    <location>
        <begin position="178"/>
        <end position="244"/>
    </location>
</feature>
<keyword evidence="3" id="KW-1185">Reference proteome</keyword>
<feature type="region of interest" description="Disordered" evidence="1">
    <location>
        <begin position="1"/>
        <end position="33"/>
    </location>
</feature>
<dbReference type="EMBL" id="HG713839">
    <property type="protein sequence ID" value="CDJ54149.1"/>
    <property type="molecule type" value="Genomic_DNA"/>
</dbReference>
<reference evidence="2" key="1">
    <citation type="submission" date="2013-10" db="EMBL/GenBank/DDBJ databases">
        <title>Genomic analysis of the causative agents of coccidiosis in chickens.</title>
        <authorList>
            <person name="Reid A.J."/>
            <person name="Blake D."/>
            <person name="Billington K."/>
            <person name="Browne H."/>
            <person name="Dunn M."/>
            <person name="Hung S."/>
            <person name="Kawahara F."/>
            <person name="Miranda-Saavedra D."/>
            <person name="Mourier T."/>
            <person name="Nagra H."/>
            <person name="Otto T.D."/>
            <person name="Rawlings N."/>
            <person name="Sanchez A."/>
            <person name="Sanders M."/>
            <person name="Subramaniam C."/>
            <person name="Tay Y."/>
            <person name="Dear P."/>
            <person name="Doerig C."/>
            <person name="Gruber A."/>
            <person name="Parkinson J."/>
            <person name="Shirley M."/>
            <person name="Wan K.L."/>
            <person name="Berriman M."/>
            <person name="Tomley F."/>
            <person name="Pain A."/>
        </authorList>
    </citation>
    <scope>NUCLEOTIDE SEQUENCE [LARGE SCALE GENOMIC DNA]</scope>
    <source>
        <strain evidence="2">Houghton</strain>
    </source>
</reference>
<evidence type="ECO:0000313" key="3">
    <source>
        <dbReference type="Proteomes" id="UP000030750"/>
    </source>
</evidence>
<feature type="compositionally biased region" description="Basic and acidic residues" evidence="1">
    <location>
        <begin position="179"/>
        <end position="191"/>
    </location>
</feature>
<reference evidence="2" key="2">
    <citation type="submission" date="2013-10" db="EMBL/GenBank/DDBJ databases">
        <authorList>
            <person name="Aslett M."/>
        </authorList>
    </citation>
    <scope>NUCLEOTIDE SEQUENCE [LARGE SCALE GENOMIC DNA]</scope>
    <source>
        <strain evidence="2">Houghton</strain>
    </source>
</reference>
<name>U6LZY4_9EIME</name>
<proteinExistence type="predicted"/>
<organism evidence="2 3">
    <name type="scientific">Eimeria brunetti</name>
    <dbReference type="NCBI Taxonomy" id="51314"/>
    <lineage>
        <taxon>Eukaryota</taxon>
        <taxon>Sar</taxon>
        <taxon>Alveolata</taxon>
        <taxon>Apicomplexa</taxon>
        <taxon>Conoidasida</taxon>
        <taxon>Coccidia</taxon>
        <taxon>Eucoccidiorida</taxon>
        <taxon>Eimeriorina</taxon>
        <taxon>Eimeriidae</taxon>
        <taxon>Eimeria</taxon>
    </lineage>
</organism>
<protein>
    <submittedName>
        <fullName evidence="2">Uncharacterized protein</fullName>
    </submittedName>
</protein>
<sequence length="433" mass="45626">MLRTRTPNVGDIGPLAPATAPTTQNRAAEPAAAATTAAGVGAAGTAAAEPEAEAASVPAAPVAAVGKGPFSAAETTAANAKAATEEGGTIMDLLMSAVADPVPSAVQADSSFCDTLVVHLEAVRQQLGSQDPSVAAAAAAIHAYIASLNRLHSFKKAATAIKPKEYIRLAIAPYKRHFAKSEPSDSHEPVQRDSGTPKSQGVAGGPLTCPDGGQPKSCSNRAAQEQQQVGQTKNSEGEEEGQKVQDTVGFSPIGQQLVQLVQEVLQQKQECHQWRLYMELHQQMMLHQKKLVHLQKVLDYRKRHSTTRNPPSTVWVHLMKQHSSSDPKAAAEAKAKLAVSAAEATAAGSTLLTCVAGLLAAESRLGPCFSYPPVAAAVGTAQKLESPPDDSPTPAEMHTELEQQLERDRLQLLSLLLDLECLCTQELHQARSP</sequence>
<dbReference type="Proteomes" id="UP000030750">
    <property type="component" value="Unassembled WGS sequence"/>
</dbReference>
<dbReference type="VEuPathDB" id="ToxoDB:EBH_0082810"/>
<dbReference type="AlphaFoldDB" id="U6LZY4"/>
<evidence type="ECO:0000313" key="2">
    <source>
        <dbReference type="EMBL" id="CDJ54149.1"/>
    </source>
</evidence>
<gene>
    <name evidence="2" type="ORF">EBH_0082810</name>
</gene>
<feature type="compositionally biased region" description="Polar residues" evidence="1">
    <location>
        <begin position="216"/>
        <end position="234"/>
    </location>
</feature>
<evidence type="ECO:0000256" key="1">
    <source>
        <dbReference type="SAM" id="MobiDB-lite"/>
    </source>
</evidence>
<accession>U6LZY4</accession>